<evidence type="ECO:0000256" key="5">
    <source>
        <dbReference type="ARBA" id="ARBA00022741"/>
    </source>
</evidence>
<reference evidence="14 15" key="1">
    <citation type="submission" date="2020-04" db="EMBL/GenBank/DDBJ databases">
        <title>Ramlibacter sp. G-1-2-2 isolated from soil.</title>
        <authorList>
            <person name="Dahal R.H."/>
        </authorList>
    </citation>
    <scope>NUCLEOTIDE SEQUENCE [LARGE SCALE GENOMIC DNA]</scope>
    <source>
        <strain evidence="14 15">G-1-2-2</strain>
    </source>
</reference>
<dbReference type="FunFam" id="3.40.50.300:FF:000429">
    <property type="entry name" value="Preprotein translocase subunit SecA"/>
    <property type="match status" value="1"/>
</dbReference>
<dbReference type="PRINTS" id="PR00906">
    <property type="entry name" value="SECA"/>
</dbReference>
<evidence type="ECO:0000256" key="9">
    <source>
        <dbReference type="ARBA" id="ARBA00023010"/>
    </source>
</evidence>
<feature type="domain" description="Helicase ATP-binding" evidence="11">
    <location>
        <begin position="115"/>
        <end position="301"/>
    </location>
</feature>
<keyword evidence="1" id="KW-0813">Transport</keyword>
<accession>A0A848HEE3</accession>
<dbReference type="Gene3D" id="3.40.50.300">
    <property type="entry name" value="P-loop containing nucleotide triphosphate hydrolases"/>
    <property type="match status" value="2"/>
</dbReference>
<dbReference type="GO" id="GO:0005524">
    <property type="term" value="F:ATP binding"/>
    <property type="evidence" value="ECO:0007669"/>
    <property type="project" value="UniProtKB-KW"/>
</dbReference>
<dbReference type="InterPro" id="IPR014001">
    <property type="entry name" value="Helicase_ATP-bd"/>
</dbReference>
<gene>
    <name evidence="14" type="ORF">HHL11_29185</name>
</gene>
<protein>
    <recommendedName>
        <fullName evidence="16">Protein translocase subunit SecA</fullName>
    </recommendedName>
</protein>
<dbReference type="EMBL" id="JABBFX010000003">
    <property type="protein sequence ID" value="NML47859.1"/>
    <property type="molecule type" value="Genomic_DNA"/>
</dbReference>
<dbReference type="PROSITE" id="PS51196">
    <property type="entry name" value="SECA_MOTOR_DEAD"/>
    <property type="match status" value="1"/>
</dbReference>
<evidence type="ECO:0008006" key="16">
    <source>
        <dbReference type="Google" id="ProtNLM"/>
    </source>
</evidence>
<dbReference type="InterPro" id="IPR044722">
    <property type="entry name" value="SecA_SF2_C"/>
</dbReference>
<dbReference type="InterPro" id="IPR027417">
    <property type="entry name" value="P-loop_NTPase"/>
</dbReference>
<keyword evidence="2" id="KW-1003">Cell membrane</keyword>
<evidence type="ECO:0000259" key="12">
    <source>
        <dbReference type="PROSITE" id="PS51194"/>
    </source>
</evidence>
<evidence type="ECO:0000256" key="3">
    <source>
        <dbReference type="ARBA" id="ARBA00022490"/>
    </source>
</evidence>
<dbReference type="CDD" id="cd18803">
    <property type="entry name" value="SF2_C_secA"/>
    <property type="match status" value="1"/>
</dbReference>
<dbReference type="InterPro" id="IPR011130">
    <property type="entry name" value="SecA_preprotein_X-link_dom"/>
</dbReference>
<dbReference type="PROSITE" id="PS01312">
    <property type="entry name" value="SECA"/>
    <property type="match status" value="1"/>
</dbReference>
<dbReference type="GO" id="GO:0005829">
    <property type="term" value="C:cytosol"/>
    <property type="evidence" value="ECO:0007669"/>
    <property type="project" value="TreeGrafter"/>
</dbReference>
<evidence type="ECO:0000256" key="7">
    <source>
        <dbReference type="ARBA" id="ARBA00022927"/>
    </source>
</evidence>
<dbReference type="InterPro" id="IPR001650">
    <property type="entry name" value="Helicase_C-like"/>
</dbReference>
<dbReference type="PANTHER" id="PTHR30612">
    <property type="entry name" value="SECA INNER MEMBRANE COMPONENT OF SEC PROTEIN SECRETION SYSTEM"/>
    <property type="match status" value="1"/>
</dbReference>
<organism evidence="14 15">
    <name type="scientific">Ramlibacter agri</name>
    <dbReference type="NCBI Taxonomy" id="2728837"/>
    <lineage>
        <taxon>Bacteria</taxon>
        <taxon>Pseudomonadati</taxon>
        <taxon>Pseudomonadota</taxon>
        <taxon>Betaproteobacteria</taxon>
        <taxon>Burkholderiales</taxon>
        <taxon>Comamonadaceae</taxon>
        <taxon>Ramlibacter</taxon>
    </lineage>
</organism>
<feature type="domain" description="SecA family profile" evidence="13">
    <location>
        <begin position="25"/>
        <end position="616"/>
    </location>
</feature>
<dbReference type="InterPro" id="IPR020937">
    <property type="entry name" value="SecA_CS"/>
</dbReference>
<dbReference type="GO" id="GO:0006605">
    <property type="term" value="P:protein targeting"/>
    <property type="evidence" value="ECO:0007669"/>
    <property type="project" value="InterPro"/>
</dbReference>
<dbReference type="Proteomes" id="UP000541185">
    <property type="component" value="Unassembled WGS sequence"/>
</dbReference>
<dbReference type="AlphaFoldDB" id="A0A848HEE3"/>
<evidence type="ECO:0000256" key="4">
    <source>
        <dbReference type="ARBA" id="ARBA00022519"/>
    </source>
</evidence>
<evidence type="ECO:0000256" key="10">
    <source>
        <dbReference type="ARBA" id="ARBA00023136"/>
    </source>
</evidence>
<dbReference type="InterPro" id="IPR000185">
    <property type="entry name" value="SecA"/>
</dbReference>
<evidence type="ECO:0000313" key="14">
    <source>
        <dbReference type="EMBL" id="NML47859.1"/>
    </source>
</evidence>
<dbReference type="Gene3D" id="3.90.1440.10">
    <property type="entry name" value="SecA, preprotein cross-linking domain"/>
    <property type="match status" value="1"/>
</dbReference>
<dbReference type="GO" id="GO:0006886">
    <property type="term" value="P:intracellular protein transport"/>
    <property type="evidence" value="ECO:0007669"/>
    <property type="project" value="InterPro"/>
</dbReference>
<evidence type="ECO:0000313" key="15">
    <source>
        <dbReference type="Proteomes" id="UP000541185"/>
    </source>
</evidence>
<evidence type="ECO:0000256" key="2">
    <source>
        <dbReference type="ARBA" id="ARBA00022475"/>
    </source>
</evidence>
<evidence type="ECO:0000259" key="11">
    <source>
        <dbReference type="PROSITE" id="PS51192"/>
    </source>
</evidence>
<dbReference type="Pfam" id="PF01043">
    <property type="entry name" value="SecA_PP_bind"/>
    <property type="match status" value="1"/>
</dbReference>
<dbReference type="PROSITE" id="PS51194">
    <property type="entry name" value="HELICASE_CTER"/>
    <property type="match status" value="1"/>
</dbReference>
<keyword evidence="15" id="KW-1185">Reference proteome</keyword>
<dbReference type="Pfam" id="PF07517">
    <property type="entry name" value="SecA_DEAD"/>
    <property type="match status" value="1"/>
</dbReference>
<dbReference type="SMART" id="SM00957">
    <property type="entry name" value="SecA_DEAD"/>
    <property type="match status" value="1"/>
</dbReference>
<keyword evidence="9" id="KW-0811">Translocation</keyword>
<dbReference type="InterPro" id="IPR011115">
    <property type="entry name" value="SecA_DEAD"/>
</dbReference>
<keyword evidence="3" id="KW-0963">Cytoplasm</keyword>
<keyword evidence="8" id="KW-1278">Translocase</keyword>
<evidence type="ECO:0000256" key="8">
    <source>
        <dbReference type="ARBA" id="ARBA00022967"/>
    </source>
</evidence>
<dbReference type="PROSITE" id="PS51192">
    <property type="entry name" value="HELICASE_ATP_BIND_1"/>
    <property type="match status" value="1"/>
</dbReference>
<keyword evidence="6" id="KW-0067">ATP-binding</keyword>
<dbReference type="GO" id="GO:0043952">
    <property type="term" value="P:protein transport by the Sec complex"/>
    <property type="evidence" value="ECO:0007669"/>
    <property type="project" value="TreeGrafter"/>
</dbReference>
<dbReference type="GO" id="GO:0005886">
    <property type="term" value="C:plasma membrane"/>
    <property type="evidence" value="ECO:0007669"/>
    <property type="project" value="TreeGrafter"/>
</dbReference>
<dbReference type="RefSeq" id="WP_169422116.1">
    <property type="nucleotide sequence ID" value="NZ_JABBFX010000003.1"/>
</dbReference>
<keyword evidence="4" id="KW-0997">Cell inner membrane</keyword>
<dbReference type="SMART" id="SM00958">
    <property type="entry name" value="SecA_PP_bind"/>
    <property type="match status" value="1"/>
</dbReference>
<keyword evidence="7" id="KW-0653">Protein transport</keyword>
<dbReference type="SUPFAM" id="SSF81767">
    <property type="entry name" value="Pre-protein crosslinking domain of SecA"/>
    <property type="match status" value="1"/>
</dbReference>
<dbReference type="Pfam" id="PF21090">
    <property type="entry name" value="P-loop_SecA"/>
    <property type="match status" value="2"/>
</dbReference>
<dbReference type="InterPro" id="IPR014018">
    <property type="entry name" value="SecA_motor_DEAD"/>
</dbReference>
<feature type="domain" description="Helicase C-terminal" evidence="12">
    <location>
        <begin position="463"/>
        <end position="621"/>
    </location>
</feature>
<dbReference type="GO" id="GO:0017038">
    <property type="term" value="P:protein import"/>
    <property type="evidence" value="ECO:0007669"/>
    <property type="project" value="InterPro"/>
</dbReference>
<evidence type="ECO:0000259" key="13">
    <source>
        <dbReference type="PROSITE" id="PS51196"/>
    </source>
</evidence>
<evidence type="ECO:0000256" key="1">
    <source>
        <dbReference type="ARBA" id="ARBA00022448"/>
    </source>
</evidence>
<proteinExistence type="predicted"/>
<name>A0A848HEE3_9BURK</name>
<evidence type="ECO:0000256" key="6">
    <source>
        <dbReference type="ARBA" id="ARBA00022840"/>
    </source>
</evidence>
<dbReference type="GO" id="GO:0031522">
    <property type="term" value="C:cell envelope Sec protein transport complex"/>
    <property type="evidence" value="ECO:0007669"/>
    <property type="project" value="TreeGrafter"/>
</dbReference>
<dbReference type="InterPro" id="IPR036670">
    <property type="entry name" value="SecA_X-link_sf"/>
</dbReference>
<keyword evidence="5" id="KW-0547">Nucleotide-binding</keyword>
<keyword evidence="10" id="KW-0472">Membrane</keyword>
<dbReference type="SUPFAM" id="SSF52540">
    <property type="entry name" value="P-loop containing nucleoside triphosphate hydrolases"/>
    <property type="match status" value="2"/>
</dbReference>
<comment type="caution">
    <text evidence="14">The sequence shown here is derived from an EMBL/GenBank/DDBJ whole genome shotgun (WGS) entry which is preliminary data.</text>
</comment>
<dbReference type="PANTHER" id="PTHR30612:SF0">
    <property type="entry name" value="CHLOROPLAST PROTEIN-TRANSPORTING ATPASE"/>
    <property type="match status" value="1"/>
</dbReference>
<sequence length="660" mass="72550">MERSSAAAPPWFAPRDPARPRGSLGWRLNRLARHLARRDRVAMEREVRAAQEAFPALAELEEGAFRAHVAQVRRAYRLKRAQRTPGQPELTSALATVAAATKRTLGMTPSFPQFLAALAMADGYAVQLAPGEGKTLAVAMAAVLQAWDGRPCHVVTANEYLAARDVELMRPLYDLCGCSAASVKQEMQREESAAAYGCDIAYATAPQLLADFLRDQLLLGGAQTPVQRRLWRLNGGGAAMQPVMRGVYAAIIDEADGVLIDEATTPLIIASPQSNPLMVKATHEARALVDAMERDVHYTVHQGSHHDVRLTPEGEQWLAGVAHRLPEFWQQEDRRENLLSMALLARDVFERDRHYVVQEGRVVIVDENTGRLMPDRSWSHGIHQAIEARESLELTDPSQTAARMTFQDFFRRYHVLSGASGTLQGIGHELWSTYGLLTLRLAPRVPSRLRTGERHVYPSRDDKLDAIVAEASRIHREGLPVLVGTRRILDSEAIAERLLAAGVDCKVLNAKKHAEEAEIVAHAGGPDCVTVATNMAGRGTDILLAAGVADAGGLQVLSFEAHESARVDWQLFGRSGRQGAPGRAQAFIGLGDELFERHLPAVVLPFLWLAAGVPASRTRLAPALVWAAQWRAQRRSWSARKTLAEREAQVMQQLSFSRIG</sequence>